<protein>
    <submittedName>
        <fullName evidence="1">Uncharacterized protein</fullName>
    </submittedName>
</protein>
<comment type="caution">
    <text evidence="1">The sequence shown here is derived from an EMBL/GenBank/DDBJ whole genome shotgun (WGS) entry which is preliminary data.</text>
</comment>
<sequence>MIATENLTPLDELINVKHKFISLRDVIRTIESIYDMRHEDIAEWLIMKLCVMNKILTVESKGIAGAIDKYSEDEDNVILIQMLSDVIVYGEDVIEPYFNQMGYEDDNVTPYEMFRYVGFMREDIEKITGITFDIGFFSDDYEDEDYESDSELHQTEEDNNIIAMWENTYGMETARKIIAGLAIVIAANDKRYQRKDGLNKSAVVRVAENALNKYGGFIGVSDRQLTALISESLKSAPKLKDYTDSEQP</sequence>
<proteinExistence type="predicted"/>
<evidence type="ECO:0000313" key="1">
    <source>
        <dbReference type="EMBL" id="ECB1916282.1"/>
    </source>
</evidence>
<name>A0A5W5FN88_SALNE</name>
<organism evidence="1">
    <name type="scientific">Salmonella newport</name>
    <dbReference type="NCBI Taxonomy" id="108619"/>
    <lineage>
        <taxon>Bacteria</taxon>
        <taxon>Pseudomonadati</taxon>
        <taxon>Pseudomonadota</taxon>
        <taxon>Gammaproteobacteria</taxon>
        <taxon>Enterobacterales</taxon>
        <taxon>Enterobacteriaceae</taxon>
        <taxon>Salmonella</taxon>
    </lineage>
</organism>
<gene>
    <name evidence="1" type="ORF">EVG73_28885</name>
</gene>
<reference evidence="1" key="1">
    <citation type="submission" date="2019-01" db="EMBL/GenBank/DDBJ databases">
        <authorList>
            <person name="Ashton P.M."/>
            <person name="Dallman T."/>
            <person name="Nair S."/>
            <person name="De Pinna E."/>
            <person name="Peters T."/>
            <person name="Grant K."/>
        </authorList>
    </citation>
    <scope>NUCLEOTIDE SEQUENCE</scope>
    <source>
        <strain evidence="1">500372</strain>
    </source>
</reference>
<accession>A0A5W5FN88</accession>
<dbReference type="AlphaFoldDB" id="A0A5W5FN88"/>
<dbReference type="EMBL" id="AAHWTY010000267">
    <property type="protein sequence ID" value="ECB1916282.1"/>
    <property type="molecule type" value="Genomic_DNA"/>
</dbReference>